<feature type="region of interest" description="Disordered" evidence="1">
    <location>
        <begin position="20"/>
        <end position="43"/>
    </location>
</feature>
<dbReference type="Proteomes" id="UP000005147">
    <property type="component" value="Unassembled WGS sequence"/>
</dbReference>
<dbReference type="EMBL" id="AGZE01000012">
    <property type="protein sequence ID" value="EKB57951.1"/>
    <property type="molecule type" value="Genomic_DNA"/>
</dbReference>
<evidence type="ECO:0000313" key="4">
    <source>
        <dbReference type="Proteomes" id="UP000005147"/>
    </source>
</evidence>
<evidence type="ECO:0000256" key="1">
    <source>
        <dbReference type="SAM" id="MobiDB-lite"/>
    </source>
</evidence>
<reference evidence="3 4" key="1">
    <citation type="submission" date="2012-07" db="EMBL/GenBank/DDBJ databases">
        <title>The Genome Sequence of Facklamia ignava CCUG 37419.</title>
        <authorList>
            <consortium name="The Broad Institute Genome Sequencing Platform"/>
            <person name="Earl A."/>
            <person name="Ward D."/>
            <person name="Feldgarden M."/>
            <person name="Gevers D."/>
            <person name="Huys G."/>
            <person name="Walker B."/>
            <person name="Young S.K."/>
            <person name="Zeng Q."/>
            <person name="Gargeya S."/>
            <person name="Fitzgerald M."/>
            <person name="Haas B."/>
            <person name="Abouelleil A."/>
            <person name="Alvarado L."/>
            <person name="Arachchi H.M."/>
            <person name="Berlin A.M."/>
            <person name="Chapman S.B."/>
            <person name="Goldberg J."/>
            <person name="Griggs A."/>
            <person name="Gujja S."/>
            <person name="Hansen M."/>
            <person name="Howarth C."/>
            <person name="Imamovic A."/>
            <person name="Larimer J."/>
            <person name="McCowen C."/>
            <person name="Montmayeur A."/>
            <person name="Murphy C."/>
            <person name="Neiman D."/>
            <person name="Pearson M."/>
            <person name="Priest M."/>
            <person name="Roberts A."/>
            <person name="Saif S."/>
            <person name="Shea T."/>
            <person name="Sisk P."/>
            <person name="Sykes S."/>
            <person name="Wortman J."/>
            <person name="Nusbaum C."/>
            <person name="Birren B."/>
        </authorList>
    </citation>
    <scope>NUCLEOTIDE SEQUENCE [LARGE SCALE GENOMIC DNA]</scope>
    <source>
        <strain evidence="3 4">CCUG 37419</strain>
    </source>
</reference>
<keyword evidence="2" id="KW-0812">Transmembrane</keyword>
<keyword evidence="4" id="KW-1185">Reference proteome</keyword>
<dbReference type="STRING" id="883112.HMPREF9707_00411"/>
<feature type="transmembrane region" description="Helical" evidence="2">
    <location>
        <begin position="68"/>
        <end position="90"/>
    </location>
</feature>
<name>K1LSN1_9LACT</name>
<evidence type="ECO:0000313" key="3">
    <source>
        <dbReference type="EMBL" id="EKB57951.1"/>
    </source>
</evidence>
<keyword evidence="2" id="KW-0472">Membrane</keyword>
<dbReference type="RefSeq" id="WP_006701075.1">
    <property type="nucleotide sequence ID" value="NZ_JH932300.1"/>
</dbReference>
<evidence type="ECO:0000256" key="2">
    <source>
        <dbReference type="SAM" id="Phobius"/>
    </source>
</evidence>
<sequence length="91" mass="10539">MPLNQKKSDSLYQDYLDYQSNASEPPLDEMPYSMDSKPQSERGEIPLQEDFEEELPEQRLHYSAKIDYFLNNSIVVTAVLLILVLVIAFLI</sequence>
<keyword evidence="2" id="KW-1133">Transmembrane helix</keyword>
<dbReference type="HOGENOM" id="CLU_2422557_0_0_9"/>
<proteinExistence type="predicted"/>
<dbReference type="AlphaFoldDB" id="K1LSN1"/>
<comment type="caution">
    <text evidence="3">The sequence shown here is derived from an EMBL/GenBank/DDBJ whole genome shotgun (WGS) entry which is preliminary data.</text>
</comment>
<protein>
    <submittedName>
        <fullName evidence="3">Uncharacterized protein</fullName>
    </submittedName>
</protein>
<accession>K1LSN1</accession>
<dbReference type="PATRIC" id="fig|883112.3.peg.407"/>
<organism evidence="3 4">
    <name type="scientific">Falseniella ignava CCUG 37419</name>
    <dbReference type="NCBI Taxonomy" id="883112"/>
    <lineage>
        <taxon>Bacteria</taxon>
        <taxon>Bacillati</taxon>
        <taxon>Bacillota</taxon>
        <taxon>Bacilli</taxon>
        <taxon>Lactobacillales</taxon>
        <taxon>Aerococcaceae</taxon>
        <taxon>Falseniella</taxon>
    </lineage>
</organism>
<gene>
    <name evidence="3" type="ORF">HMPREF9707_00411</name>
</gene>